<dbReference type="Pfam" id="PF01656">
    <property type="entry name" value="CbiA"/>
    <property type="match status" value="1"/>
</dbReference>
<dbReference type="Proteomes" id="UP000466906">
    <property type="component" value="Plasmid pJCM12272"/>
</dbReference>
<dbReference type="InterPro" id="IPR002586">
    <property type="entry name" value="CobQ/CobB/MinD/ParA_Nub-bd_dom"/>
</dbReference>
<feature type="compositionally biased region" description="Polar residues" evidence="1">
    <location>
        <begin position="1"/>
        <end position="15"/>
    </location>
</feature>
<geneLocation type="plasmid" evidence="3 4">
    <name>pJCM12272</name>
</geneLocation>
<dbReference type="GO" id="GO:0005524">
    <property type="term" value="F:ATP binding"/>
    <property type="evidence" value="ECO:0007669"/>
    <property type="project" value="TreeGrafter"/>
</dbReference>
<dbReference type="InterPro" id="IPR050625">
    <property type="entry name" value="ParA/MinD_ATPase"/>
</dbReference>
<dbReference type="InterPro" id="IPR027417">
    <property type="entry name" value="P-loop_NTPase"/>
</dbReference>
<dbReference type="GO" id="GO:0016887">
    <property type="term" value="F:ATP hydrolysis activity"/>
    <property type="evidence" value="ECO:0007669"/>
    <property type="project" value="TreeGrafter"/>
</dbReference>
<dbReference type="GO" id="GO:0005829">
    <property type="term" value="C:cytosol"/>
    <property type="evidence" value="ECO:0007669"/>
    <property type="project" value="TreeGrafter"/>
</dbReference>
<dbReference type="KEGG" id="malv:MALV_57620"/>
<name>A0A6N4V449_9MYCO</name>
<evidence type="ECO:0000313" key="4">
    <source>
        <dbReference type="Proteomes" id="UP000466906"/>
    </source>
</evidence>
<dbReference type="PANTHER" id="PTHR43384:SF14">
    <property type="entry name" value="ESX-1 SECRETION-ASSOCIATED PROTEIN ESPI"/>
    <property type="match status" value="1"/>
</dbReference>
<dbReference type="PANTHER" id="PTHR43384">
    <property type="entry name" value="SEPTUM SITE-DETERMINING PROTEIN MIND HOMOLOG, CHLOROPLASTIC-RELATED"/>
    <property type="match status" value="1"/>
</dbReference>
<evidence type="ECO:0000313" key="3">
    <source>
        <dbReference type="EMBL" id="BBX30637.1"/>
    </source>
</evidence>
<protein>
    <recommendedName>
        <fullName evidence="2">CobQ/CobB/MinD/ParA nucleotide binding domain-containing protein</fullName>
    </recommendedName>
</protein>
<evidence type="ECO:0000256" key="1">
    <source>
        <dbReference type="SAM" id="MobiDB-lite"/>
    </source>
</evidence>
<organism evidence="3 4">
    <name type="scientific">Mycolicibacterium alvei</name>
    <dbReference type="NCBI Taxonomy" id="67081"/>
    <lineage>
        <taxon>Bacteria</taxon>
        <taxon>Bacillati</taxon>
        <taxon>Actinomycetota</taxon>
        <taxon>Actinomycetes</taxon>
        <taxon>Mycobacteriales</taxon>
        <taxon>Mycobacteriaceae</taxon>
        <taxon>Mycolicibacterium</taxon>
    </lineage>
</organism>
<keyword evidence="3" id="KW-0614">Plasmid</keyword>
<feature type="compositionally biased region" description="Pro residues" evidence="1">
    <location>
        <begin position="132"/>
        <end position="146"/>
    </location>
</feature>
<accession>A0A6N4V449</accession>
<feature type="region of interest" description="Disordered" evidence="1">
    <location>
        <begin position="124"/>
        <end position="153"/>
    </location>
</feature>
<dbReference type="GO" id="GO:0009898">
    <property type="term" value="C:cytoplasmic side of plasma membrane"/>
    <property type="evidence" value="ECO:0007669"/>
    <property type="project" value="TreeGrafter"/>
</dbReference>
<sequence>MSSANGDQPADSTNDPTPPQPQAATPSQGGRRRAPELNTAADQTLVMPMLGPLADSTAARATTEPPADNDRLFTEPNGWPSRINDSDSLWQSHLFPPMPSPGLMPSAEDYEITPTSRHASGQYLQPAAPAQPQGPPAPALPPPPQQQPTVGVNDGVLPSVVLATPPRAVLPPTQGWRRVLHSVAKINLGPSRDELHERDLHARIRRAARDSYQIGVLGLKGGAGRTAVTIALGSLLSHVRGDRILSVDADPHAGNLGDRTPRQSEATVSELLSDPELVRYNAIRSYTQMNTANLEVLASPDYSRMARPFNGKDWHRTVEAAAPYYNLILSDCGNSFFDDTTQAVLASGASVVVVANASFDGVKQAASALEWLRNNNFQDVLGRACLVINHVTRDKPNVDLDVVIDQFGRHLSPHRVIELPWDRHIAHDPEIRLESLGRTYRRRITELAAALSDDFSIRHEPRH</sequence>
<keyword evidence="4" id="KW-1185">Reference proteome</keyword>
<dbReference type="EMBL" id="AP022566">
    <property type="protein sequence ID" value="BBX30637.1"/>
    <property type="molecule type" value="Genomic_DNA"/>
</dbReference>
<feature type="region of interest" description="Disordered" evidence="1">
    <location>
        <begin position="90"/>
        <end position="109"/>
    </location>
</feature>
<feature type="region of interest" description="Disordered" evidence="1">
    <location>
        <begin position="1"/>
        <end position="85"/>
    </location>
</feature>
<dbReference type="GO" id="GO:0051782">
    <property type="term" value="P:negative regulation of cell division"/>
    <property type="evidence" value="ECO:0007669"/>
    <property type="project" value="TreeGrafter"/>
</dbReference>
<dbReference type="RefSeq" id="WP_081285398.1">
    <property type="nucleotide sequence ID" value="NZ_AP022566.1"/>
</dbReference>
<proteinExistence type="predicted"/>
<evidence type="ECO:0000259" key="2">
    <source>
        <dbReference type="Pfam" id="PF01656"/>
    </source>
</evidence>
<reference evidence="3 4" key="1">
    <citation type="journal article" date="2019" name="Emerg. Microbes Infect.">
        <title>Comprehensive subspecies identification of 175 nontuberculous mycobacteria species based on 7547 genomic profiles.</title>
        <authorList>
            <person name="Matsumoto Y."/>
            <person name="Kinjo T."/>
            <person name="Motooka D."/>
            <person name="Nabeya D."/>
            <person name="Jung N."/>
            <person name="Uechi K."/>
            <person name="Horii T."/>
            <person name="Iida T."/>
            <person name="Fujita J."/>
            <person name="Nakamura S."/>
        </authorList>
    </citation>
    <scope>NUCLEOTIDE SEQUENCE [LARGE SCALE GENOMIC DNA]</scope>
    <source>
        <strain evidence="3 4">JCM 12272</strain>
        <plasmid evidence="3">pJCM12272</plasmid>
    </source>
</reference>
<dbReference type="Gene3D" id="3.40.50.300">
    <property type="entry name" value="P-loop containing nucleotide triphosphate hydrolases"/>
    <property type="match status" value="1"/>
</dbReference>
<gene>
    <name evidence="3" type="ORF">MALV_57620</name>
</gene>
<dbReference type="AlphaFoldDB" id="A0A6N4V449"/>
<dbReference type="SUPFAM" id="SSF52540">
    <property type="entry name" value="P-loop containing nucleoside triphosphate hydrolases"/>
    <property type="match status" value="1"/>
</dbReference>
<feature type="domain" description="CobQ/CobB/MinD/ParA nucleotide binding" evidence="2">
    <location>
        <begin position="215"/>
        <end position="426"/>
    </location>
</feature>